<dbReference type="Proteomes" id="UP000782705">
    <property type="component" value="Unassembled WGS sequence"/>
</dbReference>
<evidence type="ECO:0000256" key="4">
    <source>
        <dbReference type="ARBA" id="ARBA00022679"/>
    </source>
</evidence>
<dbReference type="InterPro" id="IPR016152">
    <property type="entry name" value="PTrfase/Anion_transptr"/>
</dbReference>
<organism evidence="7 8">
    <name type="scientific">Candidatus Enterococcus willemsii</name>
    <dbReference type="NCBI Taxonomy" id="1857215"/>
    <lineage>
        <taxon>Bacteria</taxon>
        <taxon>Bacillati</taxon>
        <taxon>Bacillota</taxon>
        <taxon>Bacilli</taxon>
        <taxon>Lactobacillales</taxon>
        <taxon>Enterococcaceae</taxon>
        <taxon>Enterococcus</taxon>
    </lineage>
</organism>
<dbReference type="PANTHER" id="PTHR47738:SF2">
    <property type="entry name" value="PTS SYSTEM FRUCTOSE-LIKE EIIA COMPONENT"/>
    <property type="match status" value="1"/>
</dbReference>
<keyword evidence="2" id="KW-0597">Phosphoprotein</keyword>
<sequence length="160" mass="17876">MDQHLTENFSIANVITEDLVDLNLQATTKEEAIKELTALLYQNNIITDTTGFLEDVFNREKEGMTGLGQGIAIPHGKSDCVTKTSLVVGKVSQPIEWESLDDEPVSVIILFAVRNVEANTLHIKLLQKVAMLLADETFIEELHHATTKEKMMELLSKEPE</sequence>
<keyword evidence="4" id="KW-0808">Transferase</keyword>
<evidence type="ECO:0000256" key="1">
    <source>
        <dbReference type="ARBA" id="ARBA00022448"/>
    </source>
</evidence>
<dbReference type="PROSITE" id="PS00372">
    <property type="entry name" value="PTS_EIIA_TYPE_2_HIS"/>
    <property type="match status" value="1"/>
</dbReference>
<keyword evidence="5" id="KW-0598">Phosphotransferase system</keyword>
<evidence type="ECO:0000256" key="5">
    <source>
        <dbReference type="ARBA" id="ARBA00022683"/>
    </source>
</evidence>
<evidence type="ECO:0000256" key="3">
    <source>
        <dbReference type="ARBA" id="ARBA00022597"/>
    </source>
</evidence>
<dbReference type="SUPFAM" id="SSF55804">
    <property type="entry name" value="Phoshotransferase/anion transport protein"/>
    <property type="match status" value="1"/>
</dbReference>
<dbReference type="InterPro" id="IPR004715">
    <property type="entry name" value="PTS_IIA_fruc"/>
</dbReference>
<dbReference type="Pfam" id="PF00359">
    <property type="entry name" value="PTS_EIIA_2"/>
    <property type="match status" value="1"/>
</dbReference>
<proteinExistence type="predicted"/>
<dbReference type="EMBL" id="MAEL01000044">
    <property type="protein sequence ID" value="KAF1303076.1"/>
    <property type="molecule type" value="Genomic_DNA"/>
</dbReference>
<keyword evidence="1" id="KW-0813">Transport</keyword>
<evidence type="ECO:0000256" key="2">
    <source>
        <dbReference type="ARBA" id="ARBA00022553"/>
    </source>
</evidence>
<dbReference type="PROSITE" id="PS51094">
    <property type="entry name" value="PTS_EIIA_TYPE_2"/>
    <property type="match status" value="1"/>
</dbReference>
<dbReference type="Gene3D" id="3.40.930.10">
    <property type="entry name" value="Mannitol-specific EII, Chain A"/>
    <property type="match status" value="1"/>
</dbReference>
<reference evidence="7 8" key="1">
    <citation type="submission" date="2016-06" db="EMBL/GenBank/DDBJ databases">
        <title>Four novel species of enterococci isolated from chicken manure.</title>
        <authorList>
            <person name="Van Tyne D."/>
        </authorList>
    </citation>
    <scope>NUCLEOTIDE SEQUENCE [LARGE SCALE GENOMIC DNA]</scope>
    <source>
        <strain evidence="7 8">CU12B</strain>
    </source>
</reference>
<accession>A0ABQ6YYK2</accession>
<dbReference type="InterPro" id="IPR051541">
    <property type="entry name" value="PTS_SugarTrans_NitroReg"/>
</dbReference>
<keyword evidence="3" id="KW-0762">Sugar transport</keyword>
<name>A0ABQ6YYK2_9ENTE</name>
<dbReference type="RefSeq" id="WP_161902447.1">
    <property type="nucleotide sequence ID" value="NZ_MAEL01000044.1"/>
</dbReference>
<dbReference type="NCBIfam" id="TIGR00848">
    <property type="entry name" value="fruA"/>
    <property type="match status" value="1"/>
</dbReference>
<dbReference type="InterPro" id="IPR002178">
    <property type="entry name" value="PTS_EIIA_type-2_dom"/>
</dbReference>
<gene>
    <name evidence="7" type="ORF">BAU17_08070</name>
</gene>
<evidence type="ECO:0000259" key="6">
    <source>
        <dbReference type="PROSITE" id="PS51094"/>
    </source>
</evidence>
<evidence type="ECO:0000313" key="7">
    <source>
        <dbReference type="EMBL" id="KAF1303076.1"/>
    </source>
</evidence>
<protein>
    <submittedName>
        <fullName evidence="7">PTS mannose transporter subunit IIAB</fullName>
    </submittedName>
</protein>
<dbReference type="CDD" id="cd00211">
    <property type="entry name" value="PTS_IIA_fru"/>
    <property type="match status" value="1"/>
</dbReference>
<feature type="domain" description="PTS EIIA type-2" evidence="6">
    <location>
        <begin position="13"/>
        <end position="158"/>
    </location>
</feature>
<dbReference type="PANTHER" id="PTHR47738">
    <property type="entry name" value="PTS SYSTEM FRUCTOSE-LIKE EIIA COMPONENT-RELATED"/>
    <property type="match status" value="1"/>
</dbReference>
<keyword evidence="8" id="KW-1185">Reference proteome</keyword>
<evidence type="ECO:0000313" key="8">
    <source>
        <dbReference type="Proteomes" id="UP000782705"/>
    </source>
</evidence>
<comment type="caution">
    <text evidence="7">The sequence shown here is derived from an EMBL/GenBank/DDBJ whole genome shotgun (WGS) entry which is preliminary data.</text>
</comment>